<gene>
    <name evidence="1" type="ORF">NCTC13093_02468</name>
</gene>
<evidence type="ECO:0000313" key="2">
    <source>
        <dbReference type="Proteomes" id="UP000250086"/>
    </source>
</evidence>
<dbReference type="EMBL" id="UAPV01000001">
    <property type="protein sequence ID" value="SPT71038.1"/>
    <property type="molecule type" value="Genomic_DNA"/>
</dbReference>
<dbReference type="Proteomes" id="UP000250086">
    <property type="component" value="Unassembled WGS sequence"/>
</dbReference>
<proteinExistence type="predicted"/>
<keyword evidence="2" id="KW-1185">Reference proteome</keyword>
<name>A0A2X0VNE2_9GAMM</name>
<accession>A0A2X0VNE2</accession>
<organism evidence="1 2">
    <name type="scientific">Anaerobiospirillum thomasii</name>
    <dbReference type="NCBI Taxonomy" id="179995"/>
    <lineage>
        <taxon>Bacteria</taxon>
        <taxon>Pseudomonadati</taxon>
        <taxon>Pseudomonadota</taxon>
        <taxon>Gammaproteobacteria</taxon>
        <taxon>Aeromonadales</taxon>
        <taxon>Succinivibrionaceae</taxon>
        <taxon>Anaerobiospirillum</taxon>
    </lineage>
</organism>
<dbReference type="AlphaFoldDB" id="A0A2X0VNE2"/>
<reference evidence="1 2" key="1">
    <citation type="submission" date="2018-06" db="EMBL/GenBank/DDBJ databases">
        <authorList>
            <consortium name="Pathogen Informatics"/>
            <person name="Doyle S."/>
        </authorList>
    </citation>
    <scope>NUCLEOTIDE SEQUENCE [LARGE SCALE GENOMIC DNA]</scope>
    <source>
        <strain evidence="1 2">NCTC13093</strain>
    </source>
</reference>
<evidence type="ECO:0000313" key="1">
    <source>
        <dbReference type="EMBL" id="SPT71038.1"/>
    </source>
</evidence>
<dbReference type="RefSeq" id="WP_113745043.1">
    <property type="nucleotide sequence ID" value="NZ_UAPV01000001.1"/>
</dbReference>
<sequence length="74" mass="8082">MNWIFDINTKLKLLLSFLIVVVLTITISATSAVSNSSASDTAEEISQVLQILWACIKYTAGTAAFKYAGHYVLL</sequence>
<protein>
    <submittedName>
        <fullName evidence="1">Uncharacterized protein</fullName>
    </submittedName>
</protein>